<organism evidence="2">
    <name type="scientific">marine metagenome</name>
    <dbReference type="NCBI Taxonomy" id="408172"/>
    <lineage>
        <taxon>unclassified sequences</taxon>
        <taxon>metagenomes</taxon>
        <taxon>ecological metagenomes</taxon>
    </lineage>
</organism>
<dbReference type="Gene3D" id="3.40.50.720">
    <property type="entry name" value="NAD(P)-binding Rossmann-like Domain"/>
    <property type="match status" value="1"/>
</dbReference>
<dbReference type="AlphaFoldDB" id="A0A382CT22"/>
<evidence type="ECO:0000313" key="2">
    <source>
        <dbReference type="EMBL" id="SVB28711.1"/>
    </source>
</evidence>
<gene>
    <name evidence="2" type="ORF">METZ01_LOCUS181565</name>
</gene>
<accession>A0A382CT22</accession>
<dbReference type="EMBL" id="UINC01035770">
    <property type="protein sequence ID" value="SVB28711.1"/>
    <property type="molecule type" value="Genomic_DNA"/>
</dbReference>
<dbReference type="Pfam" id="PF01370">
    <property type="entry name" value="Epimerase"/>
    <property type="match status" value="1"/>
</dbReference>
<evidence type="ECO:0000259" key="1">
    <source>
        <dbReference type="Pfam" id="PF01370"/>
    </source>
</evidence>
<proteinExistence type="predicted"/>
<dbReference type="InterPro" id="IPR001509">
    <property type="entry name" value="Epimerase_deHydtase"/>
</dbReference>
<dbReference type="SUPFAM" id="SSF51735">
    <property type="entry name" value="NAD(P)-binding Rossmann-fold domains"/>
    <property type="match status" value="1"/>
</dbReference>
<name>A0A382CT22_9ZZZZ</name>
<dbReference type="PANTHER" id="PTHR43238">
    <property type="entry name" value="GDP-L-FUCOSE SYNTHASE"/>
    <property type="match status" value="1"/>
</dbReference>
<sequence>MVTGANGFLGKAVCNKIKELEDYKLIPLNGKAEWDLTKQKYVDYALQQFDPDILVHLAAVCGGIGINREKPGQFMYDNLSMGMNLIESCRKYEKLQKFVMVGTVCAYPKITPVPFKEEDIWNGYPEETNAPYGIAKKTLMELLIAYNKQYDFNCTNLIPVNMYGPNDNFKPWSSHVIPALILKIDRAIDRQYKQIELWGTGNASREFLYVDDC</sequence>
<dbReference type="InterPro" id="IPR036291">
    <property type="entry name" value="NAD(P)-bd_dom_sf"/>
</dbReference>
<dbReference type="PANTHER" id="PTHR43238:SF1">
    <property type="entry name" value="GDP-L-FUCOSE SYNTHASE"/>
    <property type="match status" value="1"/>
</dbReference>
<feature type="non-terminal residue" evidence="2">
    <location>
        <position position="213"/>
    </location>
</feature>
<protein>
    <recommendedName>
        <fullName evidence="1">NAD-dependent epimerase/dehydratase domain-containing protein</fullName>
    </recommendedName>
</protein>
<dbReference type="Gene3D" id="3.90.25.10">
    <property type="entry name" value="UDP-galactose 4-epimerase, domain 1"/>
    <property type="match status" value="1"/>
</dbReference>
<feature type="domain" description="NAD-dependent epimerase/dehydratase" evidence="1">
    <location>
        <begin position="1"/>
        <end position="213"/>
    </location>
</feature>
<dbReference type="GO" id="GO:0050577">
    <property type="term" value="F:GDP-L-fucose synthase activity"/>
    <property type="evidence" value="ECO:0007669"/>
    <property type="project" value="TreeGrafter"/>
</dbReference>
<reference evidence="2" key="1">
    <citation type="submission" date="2018-05" db="EMBL/GenBank/DDBJ databases">
        <authorList>
            <person name="Lanie J.A."/>
            <person name="Ng W.-L."/>
            <person name="Kazmierczak K.M."/>
            <person name="Andrzejewski T.M."/>
            <person name="Davidsen T.M."/>
            <person name="Wayne K.J."/>
            <person name="Tettelin H."/>
            <person name="Glass J.I."/>
            <person name="Rusch D."/>
            <person name="Podicherti R."/>
            <person name="Tsui H.-C.T."/>
            <person name="Winkler M.E."/>
        </authorList>
    </citation>
    <scope>NUCLEOTIDE SEQUENCE</scope>
</reference>